<evidence type="ECO:0000256" key="1">
    <source>
        <dbReference type="ARBA" id="ARBA00022763"/>
    </source>
</evidence>
<dbReference type="EMBL" id="VGLS01000170">
    <property type="protein sequence ID" value="MBM3223616.1"/>
    <property type="molecule type" value="Genomic_DNA"/>
</dbReference>
<feature type="domain" description="Methylated-DNA-[protein]-cysteine S-methyltransferase DNA binding" evidence="2">
    <location>
        <begin position="7"/>
        <end position="88"/>
    </location>
</feature>
<dbReference type="GO" id="GO:0006281">
    <property type="term" value="P:DNA repair"/>
    <property type="evidence" value="ECO:0007669"/>
    <property type="project" value="InterPro"/>
</dbReference>
<dbReference type="AlphaFoldDB" id="A0A937W1S4"/>
<evidence type="ECO:0000313" key="4">
    <source>
        <dbReference type="Proteomes" id="UP000712673"/>
    </source>
</evidence>
<dbReference type="InterPro" id="IPR014048">
    <property type="entry name" value="MethylDNA_cys_MeTrfase_DNA-bd"/>
</dbReference>
<dbReference type="CDD" id="cd06445">
    <property type="entry name" value="ATase"/>
    <property type="match status" value="1"/>
</dbReference>
<comment type="caution">
    <text evidence="3">The sequence shown here is derived from an EMBL/GenBank/DDBJ whole genome shotgun (WGS) entry which is preliminary data.</text>
</comment>
<dbReference type="InterPro" id="IPR036217">
    <property type="entry name" value="MethylDNA_cys_MeTrfase_DNAb"/>
</dbReference>
<dbReference type="InterPro" id="IPR052520">
    <property type="entry name" value="ATL_DNA_repair"/>
</dbReference>
<organism evidence="3 4">
    <name type="scientific">Tectimicrobiota bacterium</name>
    <dbReference type="NCBI Taxonomy" id="2528274"/>
    <lineage>
        <taxon>Bacteria</taxon>
        <taxon>Pseudomonadati</taxon>
        <taxon>Nitrospinota/Tectimicrobiota group</taxon>
        <taxon>Candidatus Tectimicrobiota</taxon>
    </lineage>
</organism>
<sequence>MRIMSSFYLRVYALVRQVPPGHVVTYGQVAALLGSPRAARAVGYALRFLPTGTDVPWHRVINHQGQISPRTPAGSPLLQRVLLEAEGVRFDAEGRVDLPCYRWLG</sequence>
<dbReference type="PANTHER" id="PTHR42942">
    <property type="entry name" value="6-O-METHYLGUANINE DNA METHYLTRANSFERASE"/>
    <property type="match status" value="1"/>
</dbReference>
<gene>
    <name evidence="3" type="ORF">FJZ47_07430</name>
</gene>
<dbReference type="GO" id="GO:0003824">
    <property type="term" value="F:catalytic activity"/>
    <property type="evidence" value="ECO:0007669"/>
    <property type="project" value="InterPro"/>
</dbReference>
<reference evidence="3" key="1">
    <citation type="submission" date="2019-03" db="EMBL/GenBank/DDBJ databases">
        <title>Lake Tanganyika Metagenome-Assembled Genomes (MAGs).</title>
        <authorList>
            <person name="Tran P."/>
        </authorList>
    </citation>
    <scope>NUCLEOTIDE SEQUENCE</scope>
    <source>
        <strain evidence="3">K_DeepCast_65m_m2_066</strain>
    </source>
</reference>
<dbReference type="SUPFAM" id="SSF46767">
    <property type="entry name" value="Methylated DNA-protein cysteine methyltransferase, C-terminal domain"/>
    <property type="match status" value="1"/>
</dbReference>
<name>A0A937W1S4_UNCTE</name>
<proteinExistence type="predicted"/>
<dbReference type="NCBIfam" id="TIGR00589">
    <property type="entry name" value="ogt"/>
    <property type="match status" value="1"/>
</dbReference>
<evidence type="ECO:0000313" key="3">
    <source>
        <dbReference type="EMBL" id="MBM3223616.1"/>
    </source>
</evidence>
<dbReference type="PANTHER" id="PTHR42942:SF1">
    <property type="entry name" value="ALKYLTRANSFERASE-LIKE PROTEIN 1"/>
    <property type="match status" value="1"/>
</dbReference>
<dbReference type="InterPro" id="IPR036388">
    <property type="entry name" value="WH-like_DNA-bd_sf"/>
</dbReference>
<evidence type="ECO:0000259" key="2">
    <source>
        <dbReference type="Pfam" id="PF01035"/>
    </source>
</evidence>
<dbReference type="Pfam" id="PF01035">
    <property type="entry name" value="DNA_binding_1"/>
    <property type="match status" value="1"/>
</dbReference>
<dbReference type="Gene3D" id="1.10.10.10">
    <property type="entry name" value="Winged helix-like DNA-binding domain superfamily/Winged helix DNA-binding domain"/>
    <property type="match status" value="1"/>
</dbReference>
<keyword evidence="1" id="KW-0227">DNA damage</keyword>
<protein>
    <submittedName>
        <fullName evidence="3">MGMT family protein</fullName>
    </submittedName>
</protein>
<accession>A0A937W1S4</accession>
<dbReference type="Proteomes" id="UP000712673">
    <property type="component" value="Unassembled WGS sequence"/>
</dbReference>